<protein>
    <recommendedName>
        <fullName evidence="2">Arabidopsis retrotransposon Orf1 C-terminal domain-containing protein</fullName>
    </recommendedName>
</protein>
<sequence length="575" mass="65663">MRRPPVSPPRRLFAYLTPFDLKTPYHLTKLQKDSKGAAAIAKLHRGTLSRHPAGRGSAPEAISINAIASIMLHKTLLDTTCSGSFTSNKEEFKRDLLDRIKENAEDWENDKGKESGYADKPPFKPLPPKEGNEEKEEKKKKKKKKKKKGTKKKKKKENKKKEVTAYPRVNEITLGLLERDIFDLFLPEFDKPWVIHLRETCCCSTNLCSWRPNTVYKNRSSRRHQASTQIRRSYNEDVIAPSFAPEEDHGAPNASSFPCYEFLTNAGILDDFFTLVNRAGLATYVGDERGQYYRLTKVFVESFKFHNTEYEPTVAFKIYDIPVTMKLEEFCRALGIAPVGTARRIDDNPRDLLELYRGITGDDCRTIQRGKIRNIQLPAIKYFAYYIGTSILGRENTSNISSYHLAFLNVALTGETPYHLGSLIARRLSSRGPIFGGTIALRILTHLDIPLDSNDVPLTPRKLDIAAMKSHRFVTTDSTIDNMVYRMLFADGNEKEIPLPQPGLFNIDRQSWSLTKEAVEEHMKIQEFHQQHDSENAEPSYDYTVTYPDVSSSTYMEPGRSSSYYEDTTSWGPWE</sequence>
<reference evidence="3" key="1">
    <citation type="submission" date="2023-07" db="EMBL/GenBank/DDBJ databases">
        <title>A chromosome-level genome assembly of Lolium multiflorum.</title>
        <authorList>
            <person name="Chen Y."/>
            <person name="Copetti D."/>
            <person name="Kolliker R."/>
            <person name="Studer B."/>
        </authorList>
    </citation>
    <scope>NUCLEOTIDE SEQUENCE</scope>
    <source>
        <strain evidence="3">02402/16</strain>
        <tissue evidence="3">Leaf</tissue>
    </source>
</reference>
<evidence type="ECO:0000313" key="4">
    <source>
        <dbReference type="Proteomes" id="UP001231189"/>
    </source>
</evidence>
<dbReference type="EMBL" id="JAUUTY010000004">
    <property type="protein sequence ID" value="KAK1647329.1"/>
    <property type="molecule type" value="Genomic_DNA"/>
</dbReference>
<evidence type="ECO:0000259" key="2">
    <source>
        <dbReference type="Pfam" id="PF03078"/>
    </source>
</evidence>
<feature type="compositionally biased region" description="Basic residues" evidence="1">
    <location>
        <begin position="138"/>
        <end position="158"/>
    </location>
</feature>
<gene>
    <name evidence="3" type="ORF">QYE76_065134</name>
</gene>
<dbReference type="Pfam" id="PF03078">
    <property type="entry name" value="ATHILA"/>
    <property type="match status" value="1"/>
</dbReference>
<organism evidence="3 4">
    <name type="scientific">Lolium multiflorum</name>
    <name type="common">Italian ryegrass</name>
    <name type="synonym">Lolium perenne subsp. multiflorum</name>
    <dbReference type="NCBI Taxonomy" id="4521"/>
    <lineage>
        <taxon>Eukaryota</taxon>
        <taxon>Viridiplantae</taxon>
        <taxon>Streptophyta</taxon>
        <taxon>Embryophyta</taxon>
        <taxon>Tracheophyta</taxon>
        <taxon>Spermatophyta</taxon>
        <taxon>Magnoliopsida</taxon>
        <taxon>Liliopsida</taxon>
        <taxon>Poales</taxon>
        <taxon>Poaceae</taxon>
        <taxon>BOP clade</taxon>
        <taxon>Pooideae</taxon>
        <taxon>Poodae</taxon>
        <taxon>Poeae</taxon>
        <taxon>Poeae Chloroplast Group 2 (Poeae type)</taxon>
        <taxon>Loliodinae</taxon>
        <taxon>Loliinae</taxon>
        <taxon>Lolium</taxon>
    </lineage>
</organism>
<comment type="caution">
    <text evidence="3">The sequence shown here is derived from an EMBL/GenBank/DDBJ whole genome shotgun (WGS) entry which is preliminary data.</text>
</comment>
<name>A0AAD8WAR1_LOLMU</name>
<keyword evidence="4" id="KW-1185">Reference proteome</keyword>
<feature type="compositionally biased region" description="Basic and acidic residues" evidence="1">
    <location>
        <begin position="107"/>
        <end position="117"/>
    </location>
</feature>
<evidence type="ECO:0000256" key="1">
    <source>
        <dbReference type="SAM" id="MobiDB-lite"/>
    </source>
</evidence>
<dbReference type="AlphaFoldDB" id="A0AAD8WAR1"/>
<feature type="domain" description="Arabidopsis retrotransposon Orf1 C-terminal" evidence="2">
    <location>
        <begin position="256"/>
        <end position="414"/>
    </location>
</feature>
<proteinExistence type="predicted"/>
<feature type="region of interest" description="Disordered" evidence="1">
    <location>
        <begin position="107"/>
        <end position="162"/>
    </location>
</feature>
<dbReference type="InterPro" id="IPR004312">
    <property type="entry name" value="ATHILA_Orf1_C"/>
</dbReference>
<feature type="region of interest" description="Disordered" evidence="1">
    <location>
        <begin position="552"/>
        <end position="575"/>
    </location>
</feature>
<dbReference type="Proteomes" id="UP001231189">
    <property type="component" value="Unassembled WGS sequence"/>
</dbReference>
<evidence type="ECO:0000313" key="3">
    <source>
        <dbReference type="EMBL" id="KAK1647329.1"/>
    </source>
</evidence>
<accession>A0AAD8WAR1</accession>